<dbReference type="AlphaFoldDB" id="A0A8W8L2P8"/>
<feature type="chain" id="PRO_5036469502" description="TIR domain-containing protein" evidence="12">
    <location>
        <begin position="23"/>
        <end position="859"/>
    </location>
</feature>
<evidence type="ECO:0000256" key="4">
    <source>
        <dbReference type="ARBA" id="ARBA00022692"/>
    </source>
</evidence>
<name>A0A8W8L2P8_MAGGI</name>
<keyword evidence="6" id="KW-0677">Repeat</keyword>
<evidence type="ECO:0000256" key="2">
    <source>
        <dbReference type="ARBA" id="ARBA00009634"/>
    </source>
</evidence>
<keyword evidence="15" id="KW-1185">Reference proteome</keyword>
<organism evidence="14 15">
    <name type="scientific">Magallana gigas</name>
    <name type="common">Pacific oyster</name>
    <name type="synonym">Crassostrea gigas</name>
    <dbReference type="NCBI Taxonomy" id="29159"/>
    <lineage>
        <taxon>Eukaryota</taxon>
        <taxon>Metazoa</taxon>
        <taxon>Spiralia</taxon>
        <taxon>Lophotrochozoa</taxon>
        <taxon>Mollusca</taxon>
        <taxon>Bivalvia</taxon>
        <taxon>Autobranchia</taxon>
        <taxon>Pteriomorphia</taxon>
        <taxon>Ostreida</taxon>
        <taxon>Ostreoidea</taxon>
        <taxon>Ostreidae</taxon>
        <taxon>Magallana</taxon>
    </lineage>
</organism>
<evidence type="ECO:0000256" key="5">
    <source>
        <dbReference type="ARBA" id="ARBA00022729"/>
    </source>
</evidence>
<dbReference type="InterPro" id="IPR035897">
    <property type="entry name" value="Toll_tir_struct_dom_sf"/>
</dbReference>
<dbReference type="PROSITE" id="PS51450">
    <property type="entry name" value="LRR"/>
    <property type="match status" value="1"/>
</dbReference>
<evidence type="ECO:0000259" key="13">
    <source>
        <dbReference type="PROSITE" id="PS50104"/>
    </source>
</evidence>
<evidence type="ECO:0000256" key="6">
    <source>
        <dbReference type="ARBA" id="ARBA00022737"/>
    </source>
</evidence>
<dbReference type="PANTHER" id="PTHR24365">
    <property type="entry name" value="TOLL-LIKE RECEPTOR"/>
    <property type="match status" value="1"/>
</dbReference>
<dbReference type="GO" id="GO:0004888">
    <property type="term" value="F:transmembrane signaling receptor activity"/>
    <property type="evidence" value="ECO:0007669"/>
    <property type="project" value="InterPro"/>
</dbReference>
<sequence length="859" mass="100384">MDIMLTFKFLWVMMTLCIYVRAEEKCTDDANCLYSYAGKLSADCSSRNLAFPPCFNETSELEAINLRHNRLNHVPDNMPKNIEFLDLSYNNIQDNLVYLQNYTRLRHLNLYHNQIDYASFHRQVTEMPNLQFISLKHNKHISSYPRYLFAGFGSLHHLRIDGLPDGNFGDMFPNSEVKSLKILDVSGYDGFCKISRLKASMFAKFNLTHLNLSQCDLLYIDLGSLSSQKHLQFLDASNNERLGFRGLRIIAHDLQNSTIKVLKLNKVHCTFGLGTILLLNHTTYLNKTSLEELYLDSNRIEIMETGVITYHLPKSLKYLSLGDNQISNGIYHLELSALHNLQTLNASFQFFTHNNFFDGCYDYRHSCHILPEFTVYPQEFTVYPSVVKSVRNIYPWYQHNAFSGLFPKPPNFTYYLPRSLTTIFANDMKFQFFVIRQLFFGQCNVTHLHFQNNLIYEMHVPTLGCNNLVYLDFSNNYCRYFTPHMLKIQSQLEVLNFSRNDLGHIFQDDNKGELLGRNLKLTVLSLHDNKITTLPRNVFINNSMIKILNISRNRLDTWSVDLRHMYQLQFLDLSFNLLSELDESAIDLLPTHGEFKISFQGNPLSCTCKNLFFLNWINNIHLDRLSHIANTTCIYRNGSTLSLQNLPDILNILQKDCSSYSVFIILASSFICFVTSFIIYRIMYRYRWKILYIYYLVKRAIFPENKKTEGKRFYESDVFISYAAHQRDFSISMARKLENKGLKVRIHDRDFLPGIDIAENITNAIHNSRRTVVVMTSHFLKSHWCMFELNMARMESIYSRGGENFLLLILLEKNVIKDMPRSLFDIIESKSYLEYPDDDSFQSPDAFWANLEDAINENE</sequence>
<dbReference type="GO" id="GO:0005886">
    <property type="term" value="C:plasma membrane"/>
    <property type="evidence" value="ECO:0007669"/>
    <property type="project" value="TreeGrafter"/>
</dbReference>
<dbReference type="InterPro" id="IPR003591">
    <property type="entry name" value="Leu-rich_rpt_typical-subtyp"/>
</dbReference>
<keyword evidence="10" id="KW-0325">Glycoprotein</keyword>
<evidence type="ECO:0000256" key="9">
    <source>
        <dbReference type="ARBA" id="ARBA00023170"/>
    </source>
</evidence>
<dbReference type="SUPFAM" id="SSF52058">
    <property type="entry name" value="L domain-like"/>
    <property type="match status" value="1"/>
</dbReference>
<feature type="domain" description="TIR" evidence="13">
    <location>
        <begin position="714"/>
        <end position="855"/>
    </location>
</feature>
<accession>A0A8W8L2P8</accession>
<reference evidence="14" key="1">
    <citation type="submission" date="2022-08" db="UniProtKB">
        <authorList>
            <consortium name="EnsemblMetazoa"/>
        </authorList>
    </citation>
    <scope>IDENTIFICATION</scope>
    <source>
        <strain evidence="14">05x7-T-G4-1.051#20</strain>
    </source>
</reference>
<dbReference type="OMA" id="ICECRSK"/>
<proteinExistence type="inferred from homology"/>
<dbReference type="Pfam" id="PF13855">
    <property type="entry name" value="LRR_8"/>
    <property type="match status" value="1"/>
</dbReference>
<dbReference type="InterPro" id="IPR001611">
    <property type="entry name" value="Leu-rich_rpt"/>
</dbReference>
<dbReference type="Gene3D" id="3.40.50.10140">
    <property type="entry name" value="Toll/interleukin-1 receptor homology (TIR) domain"/>
    <property type="match status" value="1"/>
</dbReference>
<keyword evidence="9" id="KW-0675">Receptor</keyword>
<dbReference type="PROSITE" id="PS50104">
    <property type="entry name" value="TIR"/>
    <property type="match status" value="1"/>
</dbReference>
<evidence type="ECO:0000256" key="7">
    <source>
        <dbReference type="ARBA" id="ARBA00022989"/>
    </source>
</evidence>
<keyword evidence="5 12" id="KW-0732">Signal</keyword>
<dbReference type="Gene3D" id="3.80.10.10">
    <property type="entry name" value="Ribonuclease Inhibitor"/>
    <property type="match status" value="4"/>
</dbReference>
<protein>
    <recommendedName>
        <fullName evidence="13">TIR domain-containing protein</fullName>
    </recommendedName>
</protein>
<dbReference type="EnsemblMetazoa" id="G26335.1">
    <property type="protein sequence ID" value="G26335.1:cds"/>
    <property type="gene ID" value="G26335"/>
</dbReference>
<comment type="subcellular location">
    <subcellularLocation>
        <location evidence="1">Membrane</location>
        <topology evidence="1">Single-pass type I membrane protein</topology>
    </subcellularLocation>
</comment>
<dbReference type="SUPFAM" id="SSF52047">
    <property type="entry name" value="RNI-like"/>
    <property type="match status" value="1"/>
</dbReference>
<keyword evidence="7 11" id="KW-1133">Transmembrane helix</keyword>
<dbReference type="InterPro" id="IPR032675">
    <property type="entry name" value="LRR_dom_sf"/>
</dbReference>
<evidence type="ECO:0000256" key="8">
    <source>
        <dbReference type="ARBA" id="ARBA00023136"/>
    </source>
</evidence>
<dbReference type="InterPro" id="IPR000157">
    <property type="entry name" value="TIR_dom"/>
</dbReference>
<evidence type="ECO:0000256" key="12">
    <source>
        <dbReference type="SAM" id="SignalP"/>
    </source>
</evidence>
<dbReference type="PIRSF" id="PIRSF037595">
    <property type="entry name" value="Toll-like_receptor"/>
    <property type="match status" value="1"/>
</dbReference>
<evidence type="ECO:0000313" key="14">
    <source>
        <dbReference type="EnsemblMetazoa" id="G26335.1:cds"/>
    </source>
</evidence>
<keyword evidence="3" id="KW-0433">Leucine-rich repeat</keyword>
<dbReference type="PANTHER" id="PTHR24365:SF530">
    <property type="entry name" value="MSTPROX-RELATED"/>
    <property type="match status" value="1"/>
</dbReference>
<evidence type="ECO:0000256" key="10">
    <source>
        <dbReference type="ARBA" id="ARBA00023180"/>
    </source>
</evidence>
<evidence type="ECO:0000256" key="3">
    <source>
        <dbReference type="ARBA" id="ARBA00022614"/>
    </source>
</evidence>
<dbReference type="InterPro" id="IPR017241">
    <property type="entry name" value="Toll-like_receptor"/>
</dbReference>
<dbReference type="OrthoDB" id="6140207at2759"/>
<dbReference type="GO" id="GO:0002224">
    <property type="term" value="P:toll-like receptor signaling pathway"/>
    <property type="evidence" value="ECO:0007669"/>
    <property type="project" value="InterPro"/>
</dbReference>
<evidence type="ECO:0000256" key="11">
    <source>
        <dbReference type="SAM" id="Phobius"/>
    </source>
</evidence>
<evidence type="ECO:0000313" key="15">
    <source>
        <dbReference type="Proteomes" id="UP000005408"/>
    </source>
</evidence>
<dbReference type="Pfam" id="PF13676">
    <property type="entry name" value="TIR_2"/>
    <property type="match status" value="1"/>
</dbReference>
<dbReference type="SUPFAM" id="SSF52200">
    <property type="entry name" value="Toll/Interleukin receptor TIR domain"/>
    <property type="match status" value="1"/>
</dbReference>
<keyword evidence="8 11" id="KW-0472">Membrane</keyword>
<dbReference type="GO" id="GO:0006955">
    <property type="term" value="P:immune response"/>
    <property type="evidence" value="ECO:0007669"/>
    <property type="project" value="InterPro"/>
</dbReference>
<feature type="signal peptide" evidence="12">
    <location>
        <begin position="1"/>
        <end position="22"/>
    </location>
</feature>
<dbReference type="SMART" id="SM00369">
    <property type="entry name" value="LRR_TYP"/>
    <property type="match status" value="5"/>
</dbReference>
<dbReference type="SMART" id="SM00255">
    <property type="entry name" value="TIR"/>
    <property type="match status" value="1"/>
</dbReference>
<keyword evidence="4 11" id="KW-0812">Transmembrane</keyword>
<feature type="transmembrane region" description="Helical" evidence="11">
    <location>
        <begin position="660"/>
        <end position="680"/>
    </location>
</feature>
<evidence type="ECO:0000256" key="1">
    <source>
        <dbReference type="ARBA" id="ARBA00004479"/>
    </source>
</evidence>
<comment type="similarity">
    <text evidence="2">Belongs to the Toll-like receptor family.</text>
</comment>
<dbReference type="Proteomes" id="UP000005408">
    <property type="component" value="Unassembled WGS sequence"/>
</dbReference>